<feature type="transmembrane region" description="Helical" evidence="7">
    <location>
        <begin position="300"/>
        <end position="318"/>
    </location>
</feature>
<dbReference type="InterPro" id="IPR044851">
    <property type="entry name" value="Wax_synthase"/>
</dbReference>
<keyword evidence="3 9" id="KW-0808">Transferase</keyword>
<feature type="transmembrane region" description="Helical" evidence="7">
    <location>
        <begin position="194"/>
        <end position="211"/>
    </location>
</feature>
<dbReference type="PANTHER" id="PTHR31595:SF60">
    <property type="entry name" value="BIOSYNTHESIS PROTEIN (TRI7), PUTATIVE (AFU_ORTHOLOGUE AFUA_8G05970)-RELATED"/>
    <property type="match status" value="1"/>
</dbReference>
<evidence type="ECO:0000256" key="6">
    <source>
        <dbReference type="ARBA" id="ARBA00023136"/>
    </source>
</evidence>
<comment type="caution">
    <text evidence="9">The sequence shown here is derived from an EMBL/GenBank/DDBJ whole genome shotgun (WGS) entry which is preliminary data.</text>
</comment>
<evidence type="ECO:0000256" key="2">
    <source>
        <dbReference type="ARBA" id="ARBA00007282"/>
    </source>
</evidence>
<feature type="transmembrane region" description="Helical" evidence="7">
    <location>
        <begin position="330"/>
        <end position="352"/>
    </location>
</feature>
<feature type="transmembrane region" description="Helical" evidence="7">
    <location>
        <begin position="269"/>
        <end position="288"/>
    </location>
</feature>
<dbReference type="OrthoDB" id="5142997at2759"/>
<dbReference type="AlphaFoldDB" id="A0A9P7ZIJ4"/>
<name>A0A9P7ZIJ4_9HYPO</name>
<dbReference type="GO" id="GO:0006629">
    <property type="term" value="P:lipid metabolic process"/>
    <property type="evidence" value="ECO:0007669"/>
    <property type="project" value="InterPro"/>
</dbReference>
<evidence type="ECO:0000256" key="7">
    <source>
        <dbReference type="SAM" id="Phobius"/>
    </source>
</evidence>
<protein>
    <submittedName>
        <fullName evidence="9">Membrane bound O-acyl transferase family-domain-containing protein</fullName>
    </submittedName>
</protein>
<dbReference type="Proteomes" id="UP000887229">
    <property type="component" value="Unassembled WGS sequence"/>
</dbReference>
<dbReference type="EMBL" id="MU251261">
    <property type="protein sequence ID" value="KAG9252670.1"/>
    <property type="molecule type" value="Genomic_DNA"/>
</dbReference>
<evidence type="ECO:0000313" key="10">
    <source>
        <dbReference type="Proteomes" id="UP000887229"/>
    </source>
</evidence>
<proteinExistence type="inferred from homology"/>
<feature type="transmembrane region" description="Helical" evidence="7">
    <location>
        <begin position="59"/>
        <end position="78"/>
    </location>
</feature>
<dbReference type="InterPro" id="IPR032805">
    <property type="entry name" value="Wax_synthase_dom"/>
</dbReference>
<keyword evidence="6 7" id="KW-0472">Membrane</keyword>
<sequence length="373" mass="42609">MAAAQALLLYGQATALMMGSQYIERHQRLVLLVPVWASLGLAFKDIAHIPPFMGLNVQLGMLIIITFLYCPILLASSAKTLNINQPRWDLPAAYRRFNNPRGLPAVSLGQPEAWLRRRLQFVVFGVVKVILIVASRAVVDHILTPHLATSTIHDFSPAKEWVVRRLLFGDVSARDIFIRTYVALSWIIETYSQLTLCHIALGFVFVVILQFDEPEEWPPLFRSPLEAFTLRRFWGVFWHRLITPSATAWARSIASRLPLLRSSPTLEKLFTAFFVFTTSGLAHVLVGWRLGDKALERDLFFFWANFVAIGIEIALSRLGKRINRNPAVKLLSRMFGYAWVVGFFVLTVPHVLFPKMHYAIRAQMFARMFERTK</sequence>
<evidence type="ECO:0000256" key="3">
    <source>
        <dbReference type="ARBA" id="ARBA00022679"/>
    </source>
</evidence>
<dbReference type="PANTHER" id="PTHR31595">
    <property type="entry name" value="LONG-CHAIN-ALCOHOL O-FATTY-ACYLTRANSFERASE 3-RELATED"/>
    <property type="match status" value="1"/>
</dbReference>
<comment type="similarity">
    <text evidence="2">Belongs to the wax synthase family.</text>
</comment>
<dbReference type="Pfam" id="PF13813">
    <property type="entry name" value="MBOAT_2"/>
    <property type="match status" value="1"/>
</dbReference>
<dbReference type="GeneID" id="70296089"/>
<evidence type="ECO:0000259" key="8">
    <source>
        <dbReference type="Pfam" id="PF13813"/>
    </source>
</evidence>
<gene>
    <name evidence="9" type="ORF">F5Z01DRAFT_675788</name>
</gene>
<evidence type="ECO:0000256" key="4">
    <source>
        <dbReference type="ARBA" id="ARBA00022692"/>
    </source>
</evidence>
<keyword evidence="10" id="KW-1185">Reference proteome</keyword>
<keyword evidence="5 7" id="KW-1133">Transmembrane helix</keyword>
<dbReference type="GO" id="GO:0016020">
    <property type="term" value="C:membrane"/>
    <property type="evidence" value="ECO:0007669"/>
    <property type="project" value="UniProtKB-SubCell"/>
</dbReference>
<evidence type="ECO:0000256" key="5">
    <source>
        <dbReference type="ARBA" id="ARBA00022989"/>
    </source>
</evidence>
<keyword evidence="4 7" id="KW-0812">Transmembrane</keyword>
<organism evidence="9 10">
    <name type="scientific">Emericellopsis atlantica</name>
    <dbReference type="NCBI Taxonomy" id="2614577"/>
    <lineage>
        <taxon>Eukaryota</taxon>
        <taxon>Fungi</taxon>
        <taxon>Dikarya</taxon>
        <taxon>Ascomycota</taxon>
        <taxon>Pezizomycotina</taxon>
        <taxon>Sordariomycetes</taxon>
        <taxon>Hypocreomycetidae</taxon>
        <taxon>Hypocreales</taxon>
        <taxon>Bionectriaceae</taxon>
        <taxon>Emericellopsis</taxon>
    </lineage>
</organism>
<feature type="domain" description="Wax synthase" evidence="8">
    <location>
        <begin position="217"/>
        <end position="302"/>
    </location>
</feature>
<feature type="transmembrane region" description="Helical" evidence="7">
    <location>
        <begin position="29"/>
        <end position="47"/>
    </location>
</feature>
<dbReference type="GO" id="GO:0008374">
    <property type="term" value="F:O-acyltransferase activity"/>
    <property type="evidence" value="ECO:0007669"/>
    <property type="project" value="InterPro"/>
</dbReference>
<evidence type="ECO:0000256" key="1">
    <source>
        <dbReference type="ARBA" id="ARBA00004141"/>
    </source>
</evidence>
<dbReference type="RefSeq" id="XP_046116594.1">
    <property type="nucleotide sequence ID" value="XM_046265186.1"/>
</dbReference>
<evidence type="ECO:0000313" key="9">
    <source>
        <dbReference type="EMBL" id="KAG9252670.1"/>
    </source>
</evidence>
<accession>A0A9P7ZIJ4</accession>
<comment type="subcellular location">
    <subcellularLocation>
        <location evidence="1">Membrane</location>
        <topology evidence="1">Multi-pass membrane protein</topology>
    </subcellularLocation>
</comment>
<reference evidence="9" key="1">
    <citation type="journal article" date="2021" name="IMA Fungus">
        <title>Genomic characterization of three marine fungi, including Emericellopsis atlantica sp. nov. with signatures of a generalist lifestyle and marine biomass degradation.</title>
        <authorList>
            <person name="Hagestad O.C."/>
            <person name="Hou L."/>
            <person name="Andersen J.H."/>
            <person name="Hansen E.H."/>
            <person name="Altermark B."/>
            <person name="Li C."/>
            <person name="Kuhnert E."/>
            <person name="Cox R.J."/>
            <person name="Crous P.W."/>
            <person name="Spatafora J.W."/>
            <person name="Lail K."/>
            <person name="Amirebrahimi M."/>
            <person name="Lipzen A."/>
            <person name="Pangilinan J."/>
            <person name="Andreopoulos W."/>
            <person name="Hayes R.D."/>
            <person name="Ng V."/>
            <person name="Grigoriev I.V."/>
            <person name="Jackson S.A."/>
            <person name="Sutton T.D.S."/>
            <person name="Dobson A.D.W."/>
            <person name="Rama T."/>
        </authorList>
    </citation>
    <scope>NUCLEOTIDE SEQUENCE</scope>
    <source>
        <strain evidence="9">TS7</strain>
    </source>
</reference>